<dbReference type="FunFam" id="3.30.730.10:FF:000001">
    <property type="entry name" value="Ethylene-responsive transcription factor 2"/>
    <property type="match status" value="1"/>
</dbReference>
<name>A0A7N0RD36_KALFE</name>
<keyword evidence="5" id="KW-0010">Activator</keyword>
<evidence type="ECO:0000256" key="1">
    <source>
        <dbReference type="ARBA" id="ARBA00004123"/>
    </source>
</evidence>
<sequence>MNTLMASVEEASFLDSIQQFLLTDDFVSESSSVSLQTLLSDSALSSSVGSSGSSCFGAVKTEAEVSGESGVSTGGGGGLPPKPSRLSSRKPAALKVSIPAAAGADAEEDVKYRGVRRRPWGKYAAEIRDPARKGARVWLGTYDTSIEAARAYDAAAFKMRGSRAIVNFPLEVGRVRAAAEEAVESVEAPARKRMRSAVEMVVVKEEEVVAATPLTPSCWAAWESEEVTGIFTVPPLSPFTPLGCSQQRVA</sequence>
<comment type="subcellular location">
    <subcellularLocation>
        <location evidence="1">Nucleus</location>
    </subcellularLocation>
</comment>
<dbReference type="CDD" id="cd00018">
    <property type="entry name" value="AP2"/>
    <property type="match status" value="1"/>
</dbReference>
<evidence type="ECO:0000256" key="6">
    <source>
        <dbReference type="ARBA" id="ARBA00023163"/>
    </source>
</evidence>
<dbReference type="InterPro" id="IPR001471">
    <property type="entry name" value="AP2/ERF_dom"/>
</dbReference>
<accession>A0A7N0RD36</accession>
<keyword evidence="2" id="KW-0936">Ethylene signaling pathway</keyword>
<evidence type="ECO:0000256" key="4">
    <source>
        <dbReference type="ARBA" id="ARBA00023125"/>
    </source>
</evidence>
<dbReference type="InterPro" id="IPR016177">
    <property type="entry name" value="DNA-bd_dom_sf"/>
</dbReference>
<reference evidence="10" key="1">
    <citation type="submission" date="2021-01" db="UniProtKB">
        <authorList>
            <consortium name="EnsemblPlants"/>
        </authorList>
    </citation>
    <scope>IDENTIFICATION</scope>
</reference>
<dbReference type="Gene3D" id="3.30.730.10">
    <property type="entry name" value="AP2/ERF domain"/>
    <property type="match status" value="1"/>
</dbReference>
<dbReference type="AlphaFoldDB" id="A0A7N0RD36"/>
<dbReference type="GO" id="GO:0009873">
    <property type="term" value="P:ethylene-activated signaling pathway"/>
    <property type="evidence" value="ECO:0007669"/>
    <property type="project" value="UniProtKB-KW"/>
</dbReference>
<dbReference type="PANTHER" id="PTHR31190:SF499">
    <property type="entry name" value="ETHYLENE-RESPONSIVE TRANSCRIPTION FACTOR ERF105"/>
    <property type="match status" value="1"/>
</dbReference>
<dbReference type="GO" id="GO:0006950">
    <property type="term" value="P:response to stress"/>
    <property type="evidence" value="ECO:0007669"/>
    <property type="project" value="UniProtKB-ARBA"/>
</dbReference>
<evidence type="ECO:0000256" key="7">
    <source>
        <dbReference type="ARBA" id="ARBA00023242"/>
    </source>
</evidence>
<keyword evidence="7" id="KW-0539">Nucleus</keyword>
<evidence type="ECO:0000313" key="10">
    <source>
        <dbReference type="EnsemblPlants" id="Kaladp0008s0639.1.v1.1.CDS.1"/>
    </source>
</evidence>
<keyword evidence="6" id="KW-0804">Transcription</keyword>
<evidence type="ECO:0000313" key="11">
    <source>
        <dbReference type="Proteomes" id="UP000594263"/>
    </source>
</evidence>
<keyword evidence="11" id="KW-1185">Reference proteome</keyword>
<dbReference type="InterPro" id="IPR044808">
    <property type="entry name" value="ERF_plant"/>
</dbReference>
<dbReference type="PANTHER" id="PTHR31190">
    <property type="entry name" value="DNA-BINDING DOMAIN"/>
    <property type="match status" value="1"/>
</dbReference>
<evidence type="ECO:0000256" key="3">
    <source>
        <dbReference type="ARBA" id="ARBA00023015"/>
    </source>
</evidence>
<dbReference type="SMART" id="SM00380">
    <property type="entry name" value="AP2"/>
    <property type="match status" value="1"/>
</dbReference>
<dbReference type="GO" id="GO:0003700">
    <property type="term" value="F:DNA-binding transcription factor activity"/>
    <property type="evidence" value="ECO:0007669"/>
    <property type="project" value="InterPro"/>
</dbReference>
<dbReference type="EnsemblPlants" id="Kaladp0008s0639.1.v1.1">
    <property type="protein sequence ID" value="Kaladp0008s0639.1.v1.1.CDS.1"/>
    <property type="gene ID" value="Kaladp0008s0639.v1.1"/>
</dbReference>
<feature type="domain" description="AP2/ERF" evidence="9">
    <location>
        <begin position="111"/>
        <end position="169"/>
    </location>
</feature>
<dbReference type="GO" id="GO:0005634">
    <property type="term" value="C:nucleus"/>
    <property type="evidence" value="ECO:0007669"/>
    <property type="project" value="UniProtKB-SubCell"/>
</dbReference>
<dbReference type="Gramene" id="Kaladp0008s0639.1.v1.1">
    <property type="protein sequence ID" value="Kaladp0008s0639.1.v1.1.CDS.1"/>
    <property type="gene ID" value="Kaladp0008s0639.v1.1"/>
</dbReference>
<evidence type="ECO:0000256" key="2">
    <source>
        <dbReference type="ARBA" id="ARBA00022745"/>
    </source>
</evidence>
<dbReference type="Pfam" id="PF00847">
    <property type="entry name" value="AP2"/>
    <property type="match status" value="1"/>
</dbReference>
<dbReference type="SUPFAM" id="SSF54171">
    <property type="entry name" value="DNA-binding domain"/>
    <property type="match status" value="1"/>
</dbReference>
<evidence type="ECO:0000256" key="8">
    <source>
        <dbReference type="SAM" id="MobiDB-lite"/>
    </source>
</evidence>
<dbReference type="GO" id="GO:0000976">
    <property type="term" value="F:transcription cis-regulatory region binding"/>
    <property type="evidence" value="ECO:0007669"/>
    <property type="project" value="UniProtKB-ARBA"/>
</dbReference>
<protein>
    <recommendedName>
        <fullName evidence="9">AP2/ERF domain-containing protein</fullName>
    </recommendedName>
</protein>
<proteinExistence type="predicted"/>
<evidence type="ECO:0000259" key="9">
    <source>
        <dbReference type="PROSITE" id="PS51032"/>
    </source>
</evidence>
<keyword evidence="3" id="KW-0805">Transcription regulation</keyword>
<keyword evidence="4" id="KW-0238">DNA-binding</keyword>
<dbReference type="PROSITE" id="PS51032">
    <property type="entry name" value="AP2_ERF"/>
    <property type="match status" value="1"/>
</dbReference>
<dbReference type="PRINTS" id="PR00367">
    <property type="entry name" value="ETHRSPELEMNT"/>
</dbReference>
<evidence type="ECO:0000256" key="5">
    <source>
        <dbReference type="ARBA" id="ARBA00023159"/>
    </source>
</evidence>
<feature type="region of interest" description="Disordered" evidence="8">
    <location>
        <begin position="66"/>
        <end position="90"/>
    </location>
</feature>
<dbReference type="Proteomes" id="UP000594263">
    <property type="component" value="Unplaced"/>
</dbReference>
<dbReference type="OMA" id="NWSTIWD"/>
<organism evidence="10 11">
    <name type="scientific">Kalanchoe fedtschenkoi</name>
    <name type="common">Lavender scallops</name>
    <name type="synonym">South American air plant</name>
    <dbReference type="NCBI Taxonomy" id="63787"/>
    <lineage>
        <taxon>Eukaryota</taxon>
        <taxon>Viridiplantae</taxon>
        <taxon>Streptophyta</taxon>
        <taxon>Embryophyta</taxon>
        <taxon>Tracheophyta</taxon>
        <taxon>Spermatophyta</taxon>
        <taxon>Magnoliopsida</taxon>
        <taxon>eudicotyledons</taxon>
        <taxon>Gunneridae</taxon>
        <taxon>Pentapetalae</taxon>
        <taxon>Saxifragales</taxon>
        <taxon>Crassulaceae</taxon>
        <taxon>Kalanchoe</taxon>
    </lineage>
</organism>
<dbReference type="InterPro" id="IPR036955">
    <property type="entry name" value="AP2/ERF_dom_sf"/>
</dbReference>